<evidence type="ECO:0000256" key="3">
    <source>
        <dbReference type="ARBA" id="ARBA00022692"/>
    </source>
</evidence>
<evidence type="ECO:0008006" key="11">
    <source>
        <dbReference type="Google" id="ProtNLM"/>
    </source>
</evidence>
<dbReference type="InterPro" id="IPR003838">
    <property type="entry name" value="ABC3_permease_C"/>
</dbReference>
<feature type="transmembrane region" description="Helical" evidence="6">
    <location>
        <begin position="283"/>
        <end position="307"/>
    </location>
</feature>
<evidence type="ECO:0000259" key="7">
    <source>
        <dbReference type="Pfam" id="PF02687"/>
    </source>
</evidence>
<keyword evidence="4 6" id="KW-1133">Transmembrane helix</keyword>
<comment type="caution">
    <text evidence="9">The sequence shown here is derived from an EMBL/GenBank/DDBJ whole genome shotgun (WGS) entry which is preliminary data.</text>
</comment>
<feature type="transmembrane region" description="Helical" evidence="6">
    <location>
        <begin position="424"/>
        <end position="446"/>
    </location>
</feature>
<evidence type="ECO:0000256" key="5">
    <source>
        <dbReference type="ARBA" id="ARBA00023136"/>
    </source>
</evidence>
<reference evidence="10" key="1">
    <citation type="submission" date="2017-08" db="EMBL/GenBank/DDBJ databases">
        <title>A dynamic microbial community with high functional redundancy inhabits the cold, oxic subseafloor aquifer.</title>
        <authorList>
            <person name="Tully B.J."/>
            <person name="Wheat C.G."/>
            <person name="Glazer B.T."/>
            <person name="Huber J.A."/>
        </authorList>
    </citation>
    <scope>NUCLEOTIDE SEQUENCE [LARGE SCALE GENOMIC DNA]</scope>
</reference>
<evidence type="ECO:0000256" key="1">
    <source>
        <dbReference type="ARBA" id="ARBA00004651"/>
    </source>
</evidence>
<feature type="transmembrane region" description="Helical" evidence="6">
    <location>
        <begin position="328"/>
        <end position="358"/>
    </location>
</feature>
<feature type="domain" description="MacB-like periplasmic core" evidence="8">
    <location>
        <begin position="19"/>
        <end position="229"/>
    </location>
</feature>
<keyword evidence="5 6" id="KW-0472">Membrane</keyword>
<dbReference type="PANTHER" id="PTHR30572:SF18">
    <property type="entry name" value="ABC-TYPE MACROLIDE FAMILY EXPORT SYSTEM PERMEASE COMPONENT 2"/>
    <property type="match status" value="1"/>
</dbReference>
<dbReference type="AlphaFoldDB" id="A0A2A4MKV4"/>
<keyword evidence="2" id="KW-1003">Cell membrane</keyword>
<gene>
    <name evidence="9" type="ORF">COC19_05485</name>
</gene>
<evidence type="ECO:0000313" key="10">
    <source>
        <dbReference type="Proteomes" id="UP000218172"/>
    </source>
</evidence>
<dbReference type="Proteomes" id="UP000218172">
    <property type="component" value="Unassembled WGS sequence"/>
</dbReference>
<dbReference type="PANTHER" id="PTHR30572">
    <property type="entry name" value="MEMBRANE COMPONENT OF TRANSPORTER-RELATED"/>
    <property type="match status" value="1"/>
</dbReference>
<dbReference type="InterPro" id="IPR025857">
    <property type="entry name" value="MacB_PCD"/>
</dbReference>
<dbReference type="GO" id="GO:0005886">
    <property type="term" value="C:plasma membrane"/>
    <property type="evidence" value="ECO:0007669"/>
    <property type="project" value="UniProtKB-SubCell"/>
</dbReference>
<feature type="transmembrane region" description="Helical" evidence="6">
    <location>
        <begin position="724"/>
        <end position="750"/>
    </location>
</feature>
<organism evidence="9 10">
    <name type="scientific">SAR86 cluster bacterium</name>
    <dbReference type="NCBI Taxonomy" id="2030880"/>
    <lineage>
        <taxon>Bacteria</taxon>
        <taxon>Pseudomonadati</taxon>
        <taxon>Pseudomonadota</taxon>
        <taxon>Gammaproteobacteria</taxon>
        <taxon>SAR86 cluster</taxon>
    </lineage>
</organism>
<feature type="domain" description="ABC3 transporter permease C-terminal" evidence="7">
    <location>
        <begin position="288"/>
        <end position="406"/>
    </location>
</feature>
<proteinExistence type="predicted"/>
<feature type="transmembrane region" description="Helical" evidence="6">
    <location>
        <begin position="378"/>
        <end position="403"/>
    </location>
</feature>
<dbReference type="EMBL" id="NVQR01000082">
    <property type="protein sequence ID" value="PCH60735.1"/>
    <property type="molecule type" value="Genomic_DNA"/>
</dbReference>
<feature type="transmembrane region" description="Helical" evidence="6">
    <location>
        <begin position="762"/>
        <end position="786"/>
    </location>
</feature>
<feature type="transmembrane region" description="Helical" evidence="6">
    <location>
        <begin position="17"/>
        <end position="41"/>
    </location>
</feature>
<feature type="transmembrane region" description="Helical" evidence="6">
    <location>
        <begin position="680"/>
        <end position="703"/>
    </location>
</feature>
<protein>
    <recommendedName>
        <fullName evidence="11">ABC3 transporter permease protein domain-containing protein</fullName>
    </recommendedName>
</protein>
<dbReference type="Pfam" id="PF12704">
    <property type="entry name" value="MacB_PCD"/>
    <property type="match status" value="1"/>
</dbReference>
<evidence type="ECO:0000259" key="8">
    <source>
        <dbReference type="Pfam" id="PF12704"/>
    </source>
</evidence>
<feature type="domain" description="ABC3 transporter permease C-terminal" evidence="7">
    <location>
        <begin position="684"/>
        <end position="796"/>
    </location>
</feature>
<evidence type="ECO:0000256" key="4">
    <source>
        <dbReference type="ARBA" id="ARBA00022989"/>
    </source>
</evidence>
<dbReference type="Pfam" id="PF02687">
    <property type="entry name" value="FtsX"/>
    <property type="match status" value="2"/>
</dbReference>
<sequence>MAHFFTISLRRLAKDRFYTAISILSLALGISCALIISLYIISELSFDHHHKNHQRIYRVTTEFSGFKIVNSGYEIGPLLAAQNPQFENYVRIREAYESEFEYLEVSKNWEDIYLADANVFDVFTFDILQGDVSTAFADPFSMAVSESFAEYYFPKQDPMGKTLDTAEYAFKITLVYKDFPENVTRNFKALLPFDLLEIYNRESRLSSNERYMTPPSYTYILAPPTFDADIIVEASASIVEKTIGQELANQSFELKHSLLALDALHFSQSDLGTTGKRGDITSIYSFSAVAIILLLTACINYINLATARISVRSQEISLRKILGANRGLLIAQFLVESFLVTGCGFLIAMGISISLLKLNIIEEFTGKSELVELLLQPMLLLVVVLGGLIISLLTGIYPAYMLVRQSMMQGIKPIRIGWRRFFTLRQTLVFIQLAVSVAIIACVVIMNTQLRYMENSYLGFKKDNQLVVRLQGADLISDLPAIRNELLRHEDILAVSNMLRAPGSGFSVRIGQVESNSGEKISKSYNSLAIGEYFFETLQVELIQGRDRRGELQNPEAQPVWVNEAFVKDMQWELPIGKAIGRDEVVGVTRDFHFTPMHEPITPLVLTQFTGEDYQGLSEDRRRSASTDMIVTVSGENLFETSNHIDAVLAQFTTQVLPEKRSMSTIWNDAYSEDEKSLQLIAGFAVISVVISLLGLAGLASFTAQEKTKEIAIRKILGASVGEILHLLARSLLLLLLLVIIPAVLLSYLAASSWLERFSYHAGITATPFIVAVAIVAVVSVGNLLLHVYKAANANPTENLRYE</sequence>
<name>A0A2A4MKV4_9GAMM</name>
<evidence type="ECO:0000256" key="2">
    <source>
        <dbReference type="ARBA" id="ARBA00022475"/>
    </source>
</evidence>
<accession>A0A2A4MKV4</accession>
<comment type="subcellular location">
    <subcellularLocation>
        <location evidence="1">Cell membrane</location>
        <topology evidence="1">Multi-pass membrane protein</topology>
    </subcellularLocation>
</comment>
<evidence type="ECO:0000313" key="9">
    <source>
        <dbReference type="EMBL" id="PCH60735.1"/>
    </source>
</evidence>
<evidence type="ECO:0000256" key="6">
    <source>
        <dbReference type="SAM" id="Phobius"/>
    </source>
</evidence>
<dbReference type="GO" id="GO:0022857">
    <property type="term" value="F:transmembrane transporter activity"/>
    <property type="evidence" value="ECO:0007669"/>
    <property type="project" value="TreeGrafter"/>
</dbReference>
<dbReference type="InterPro" id="IPR050250">
    <property type="entry name" value="Macrolide_Exporter_MacB"/>
</dbReference>
<keyword evidence="3 6" id="KW-0812">Transmembrane</keyword>